<evidence type="ECO:0000313" key="2">
    <source>
        <dbReference type="Proteomes" id="UP000308600"/>
    </source>
</evidence>
<dbReference type="EMBL" id="ML208276">
    <property type="protein sequence ID" value="TFK73339.1"/>
    <property type="molecule type" value="Genomic_DNA"/>
</dbReference>
<reference evidence="1 2" key="1">
    <citation type="journal article" date="2019" name="Nat. Ecol. Evol.">
        <title>Megaphylogeny resolves global patterns of mushroom evolution.</title>
        <authorList>
            <person name="Varga T."/>
            <person name="Krizsan K."/>
            <person name="Foldi C."/>
            <person name="Dima B."/>
            <person name="Sanchez-Garcia M."/>
            <person name="Sanchez-Ramirez S."/>
            <person name="Szollosi G.J."/>
            <person name="Szarkandi J.G."/>
            <person name="Papp V."/>
            <person name="Albert L."/>
            <person name="Andreopoulos W."/>
            <person name="Angelini C."/>
            <person name="Antonin V."/>
            <person name="Barry K.W."/>
            <person name="Bougher N.L."/>
            <person name="Buchanan P."/>
            <person name="Buyck B."/>
            <person name="Bense V."/>
            <person name="Catcheside P."/>
            <person name="Chovatia M."/>
            <person name="Cooper J."/>
            <person name="Damon W."/>
            <person name="Desjardin D."/>
            <person name="Finy P."/>
            <person name="Geml J."/>
            <person name="Haridas S."/>
            <person name="Hughes K."/>
            <person name="Justo A."/>
            <person name="Karasinski D."/>
            <person name="Kautmanova I."/>
            <person name="Kiss B."/>
            <person name="Kocsube S."/>
            <person name="Kotiranta H."/>
            <person name="LaButti K.M."/>
            <person name="Lechner B.E."/>
            <person name="Liimatainen K."/>
            <person name="Lipzen A."/>
            <person name="Lukacs Z."/>
            <person name="Mihaltcheva S."/>
            <person name="Morgado L.N."/>
            <person name="Niskanen T."/>
            <person name="Noordeloos M.E."/>
            <person name="Ohm R.A."/>
            <person name="Ortiz-Santana B."/>
            <person name="Ovrebo C."/>
            <person name="Racz N."/>
            <person name="Riley R."/>
            <person name="Savchenko A."/>
            <person name="Shiryaev A."/>
            <person name="Soop K."/>
            <person name="Spirin V."/>
            <person name="Szebenyi C."/>
            <person name="Tomsovsky M."/>
            <person name="Tulloss R.E."/>
            <person name="Uehling J."/>
            <person name="Grigoriev I.V."/>
            <person name="Vagvolgyi C."/>
            <person name="Papp T."/>
            <person name="Martin F.M."/>
            <person name="Miettinen O."/>
            <person name="Hibbett D.S."/>
            <person name="Nagy L.G."/>
        </authorList>
    </citation>
    <scope>NUCLEOTIDE SEQUENCE [LARGE SCALE GENOMIC DNA]</scope>
    <source>
        <strain evidence="1 2">NL-1719</strain>
    </source>
</reference>
<organism evidence="1 2">
    <name type="scientific">Pluteus cervinus</name>
    <dbReference type="NCBI Taxonomy" id="181527"/>
    <lineage>
        <taxon>Eukaryota</taxon>
        <taxon>Fungi</taxon>
        <taxon>Dikarya</taxon>
        <taxon>Basidiomycota</taxon>
        <taxon>Agaricomycotina</taxon>
        <taxon>Agaricomycetes</taxon>
        <taxon>Agaricomycetidae</taxon>
        <taxon>Agaricales</taxon>
        <taxon>Pluteineae</taxon>
        <taxon>Pluteaceae</taxon>
        <taxon>Pluteus</taxon>
    </lineage>
</organism>
<gene>
    <name evidence="1" type="ORF">BDN72DRAFT_893970</name>
</gene>
<proteinExistence type="predicted"/>
<name>A0ACD3B6M3_9AGAR</name>
<accession>A0ACD3B6M3</accession>
<protein>
    <submittedName>
        <fullName evidence="1">Uncharacterized protein</fullName>
    </submittedName>
</protein>
<keyword evidence="2" id="KW-1185">Reference proteome</keyword>
<sequence length="653" mass="70332">MASDPSPPQRPPLTPFSQLSHPKAGSAEYQEDADTTSTSSKRGSIKNWLIKQADKHKTPLFYIPRISATIILLLAPWILYGVVSHHGQLTLGHSAADQIASNSRIVTHVVVTLAGIVASAVTYLFGAALVCVVQKWASRPPSTVPTNLMRPVRIRYLGQLANIGRLRLIFAYNSWEAVAVSALAVVLYAAGNQLLAGISAMFTPQVVSLTTPLTGSEIDFSATDSTCINWYTNASQSLTQDCGYTVLNGFMFTTCLGENQLTEVIQAGRDNAVLLNSSAPNTFPRLNGTRFLGSFPGVLVTGPNGMNPFGPVYLDDVLALAGPPGTVYNYTLPLQGISLDVNCAYKDDTIVGVQVLPLTDTQGNPAAELLVWNSTCPAGTLPFHNSEGDYQTFATDKSMGIWACKQNPPNNRSLSYSIYLHGVNDYRQAVGNMTCTVDVALADYEIEYLGAENSFRTNQGPNITDGSPNVFTSVFDDVIWSAVGVGTDSQTANAGNLVTEAVLAIGAEYYGLDQTARSETYTMILSNILQGMLSYQSGYHRLVLSRGQDILPPDCFRTIAGNVHYLGIGWATHSGQFDSPFLLGYTAVLLLALIMYCLALCMPEPWDSWDPTDPTDVCAAASRGELVFTKLRGQDGEDAYVTRPLRAAAPSNV</sequence>
<evidence type="ECO:0000313" key="1">
    <source>
        <dbReference type="EMBL" id="TFK73339.1"/>
    </source>
</evidence>
<dbReference type="Proteomes" id="UP000308600">
    <property type="component" value="Unassembled WGS sequence"/>
</dbReference>